<name>A0A1F5UQ19_FRAXR</name>
<comment type="caution">
    <text evidence="1">The sequence shown here is derived from an EMBL/GenBank/DDBJ whole genome shotgun (WGS) entry which is preliminary data.</text>
</comment>
<reference evidence="1 2" key="1">
    <citation type="journal article" date="2016" name="Nat. Commun.">
        <title>Thousands of microbial genomes shed light on interconnected biogeochemical processes in an aquifer system.</title>
        <authorList>
            <person name="Anantharaman K."/>
            <person name="Brown C.T."/>
            <person name="Hug L.A."/>
            <person name="Sharon I."/>
            <person name="Castelle C.J."/>
            <person name="Probst A.J."/>
            <person name="Thomas B.C."/>
            <person name="Singh A."/>
            <person name="Wilkins M.J."/>
            <person name="Karaoz U."/>
            <person name="Brodie E.L."/>
            <person name="Williams K.H."/>
            <person name="Hubbard S.S."/>
            <person name="Banfield J.F."/>
        </authorList>
    </citation>
    <scope>NUCLEOTIDE SEQUENCE [LARGE SCALE GENOMIC DNA]</scope>
    <source>
        <strain evidence="2">RBG_16_55_9</strain>
    </source>
</reference>
<dbReference type="Pfam" id="PF22091">
    <property type="entry name" value="DUF6941"/>
    <property type="match status" value="1"/>
</dbReference>
<dbReference type="AlphaFoldDB" id="A0A1F5UQ19"/>
<dbReference type="Proteomes" id="UP000179157">
    <property type="component" value="Unassembled WGS sequence"/>
</dbReference>
<dbReference type="STRING" id="1817864.A2Z21_09740"/>
<sequence>MAEPAETSIPPITQTFILCDQVITDEATKKKTLIGVFDRIWVSKFPAKHTPAALYIRLFDAQGDCDIRVDYVKVDEQTNLGQVTGKMQSGKRHTSVELAIALPPIEIPAPGEYEFRLWINELYSHRVRFVAEQLPTGRKQP</sequence>
<evidence type="ECO:0000313" key="1">
    <source>
        <dbReference type="EMBL" id="OGF53237.1"/>
    </source>
</evidence>
<dbReference type="EMBL" id="MFGX01000109">
    <property type="protein sequence ID" value="OGF53237.1"/>
    <property type="molecule type" value="Genomic_DNA"/>
</dbReference>
<protein>
    <submittedName>
        <fullName evidence="1">Uncharacterized protein</fullName>
    </submittedName>
</protein>
<accession>A0A1F5UQ19</accession>
<organism evidence="1 2">
    <name type="scientific">Fraserbacteria sp. (strain RBG_16_55_9)</name>
    <dbReference type="NCBI Taxonomy" id="1817864"/>
    <lineage>
        <taxon>Bacteria</taxon>
        <taxon>Candidatus Fraseribacteriota</taxon>
    </lineage>
</organism>
<evidence type="ECO:0000313" key="2">
    <source>
        <dbReference type="Proteomes" id="UP000179157"/>
    </source>
</evidence>
<gene>
    <name evidence="1" type="ORF">A2Z21_09740</name>
</gene>
<proteinExistence type="predicted"/>
<dbReference type="InterPro" id="IPR054221">
    <property type="entry name" value="DUF6941"/>
</dbReference>